<name>A0A2T5AXI2_MYCDI</name>
<dbReference type="GO" id="GO:0006935">
    <property type="term" value="P:chemotaxis"/>
    <property type="evidence" value="ECO:0007669"/>
    <property type="project" value="UniProtKB-KW"/>
</dbReference>
<evidence type="ECO:0000259" key="6">
    <source>
        <dbReference type="PROSITE" id="PS50885"/>
    </source>
</evidence>
<dbReference type="Gene3D" id="1.10.490.10">
    <property type="entry name" value="Globins"/>
    <property type="match status" value="1"/>
</dbReference>
<dbReference type="EMBL" id="PZZZ01000009">
    <property type="protein sequence ID" value="PTM91417.1"/>
    <property type="molecule type" value="Genomic_DNA"/>
</dbReference>
<evidence type="ECO:0000313" key="8">
    <source>
        <dbReference type="Proteomes" id="UP000241247"/>
    </source>
</evidence>
<dbReference type="Pfam" id="PF00015">
    <property type="entry name" value="MCPsignal"/>
    <property type="match status" value="1"/>
</dbReference>
<dbReference type="Proteomes" id="UP000241247">
    <property type="component" value="Unassembled WGS sequence"/>
</dbReference>
<keyword evidence="3" id="KW-0807">Transducer</keyword>
<dbReference type="Gene3D" id="1.10.287.950">
    <property type="entry name" value="Methyl-accepting chemotaxis protein"/>
    <property type="match status" value="1"/>
</dbReference>
<sequence>MDGRRDQEEISERLAFVGLGPDESDILRQTAPVVMANMDAALAAFYQKIRATPQTRVFFGDDAAVARAGSRQKQHWAMILGGEYGRDYLEAVRTVGSVHARIGLEPRWYIGGYALLMERLLAGLFQARQTQKPKSRFGIARGRTPPPQDELASEVVVLVKAAMLDMELAISVYLDNLEEQRLKAEQQQIESLDQVAAALLRLADGDLGVSVDPKVSEKSERLVHGFNEAVASLRRVIASVREAAANVRSGSIEIATASENANRQCERQAAALEETVAAVRELAAAIESTADRAQDASRTVSGVVEAAEQGVSIAQRTADAIRDVDASSAKVTSIISVIDKIAAQTNLLALNASVEAARAGEAGKGFAVVASEIRSLAQRSADAAREIAGLIQANSESISAGVDLVGETQAQLTGIADAIRRTGDLVHGIAQSARAQAASIAEISVATSQIDDATQRNAAEIEENAAASRSLASEAEALAEVISGFRDSTEGPAASRGLEGRKPLHAA</sequence>
<keyword evidence="4" id="KW-0175">Coiled coil</keyword>
<dbReference type="GO" id="GO:0016020">
    <property type="term" value="C:membrane"/>
    <property type="evidence" value="ECO:0007669"/>
    <property type="project" value="InterPro"/>
</dbReference>
<evidence type="ECO:0000256" key="3">
    <source>
        <dbReference type="PROSITE-ProRule" id="PRU00284"/>
    </source>
</evidence>
<evidence type="ECO:0000256" key="1">
    <source>
        <dbReference type="ARBA" id="ARBA00022500"/>
    </source>
</evidence>
<evidence type="ECO:0000256" key="4">
    <source>
        <dbReference type="SAM" id="Coils"/>
    </source>
</evidence>
<dbReference type="AlphaFoldDB" id="A0A2T5AXI2"/>
<feature type="coiled-coil region" evidence="4">
    <location>
        <begin position="255"/>
        <end position="282"/>
    </location>
</feature>
<dbReference type="InterPro" id="IPR051310">
    <property type="entry name" value="MCP_chemotaxis"/>
</dbReference>
<dbReference type="RefSeq" id="WP_108004487.1">
    <property type="nucleotide sequence ID" value="NZ_JBHEEX010000012.1"/>
</dbReference>
<dbReference type="GO" id="GO:0007165">
    <property type="term" value="P:signal transduction"/>
    <property type="evidence" value="ECO:0007669"/>
    <property type="project" value="UniProtKB-KW"/>
</dbReference>
<dbReference type="SUPFAM" id="SSF46458">
    <property type="entry name" value="Globin-like"/>
    <property type="match status" value="1"/>
</dbReference>
<dbReference type="InterPro" id="IPR003660">
    <property type="entry name" value="HAMP_dom"/>
</dbReference>
<gene>
    <name evidence="7" type="ORF">C7449_10921</name>
</gene>
<dbReference type="PROSITE" id="PS50111">
    <property type="entry name" value="CHEMOTAXIS_TRANSDUC_2"/>
    <property type="match status" value="1"/>
</dbReference>
<organism evidence="7 8">
    <name type="scientific">Mycoplana dimorpha</name>
    <dbReference type="NCBI Taxonomy" id="28320"/>
    <lineage>
        <taxon>Bacteria</taxon>
        <taxon>Pseudomonadati</taxon>
        <taxon>Pseudomonadota</taxon>
        <taxon>Alphaproteobacteria</taxon>
        <taxon>Hyphomicrobiales</taxon>
        <taxon>Rhizobiaceae</taxon>
        <taxon>Mycoplana</taxon>
    </lineage>
</organism>
<dbReference type="InterPro" id="IPR044398">
    <property type="entry name" value="Globin-sensor_dom"/>
</dbReference>
<evidence type="ECO:0000256" key="2">
    <source>
        <dbReference type="ARBA" id="ARBA00029447"/>
    </source>
</evidence>
<dbReference type="PROSITE" id="PS50885">
    <property type="entry name" value="HAMP"/>
    <property type="match status" value="1"/>
</dbReference>
<evidence type="ECO:0000259" key="5">
    <source>
        <dbReference type="PROSITE" id="PS50111"/>
    </source>
</evidence>
<keyword evidence="1" id="KW-0145">Chemotaxis</keyword>
<reference evidence="7 8" key="1">
    <citation type="submission" date="2018-04" db="EMBL/GenBank/DDBJ databases">
        <title>Genomic Encyclopedia of Type Strains, Phase IV (KMG-IV): sequencing the most valuable type-strain genomes for metagenomic binning, comparative biology and taxonomic classification.</title>
        <authorList>
            <person name="Goeker M."/>
        </authorList>
    </citation>
    <scope>NUCLEOTIDE SEQUENCE [LARGE SCALE GENOMIC DNA]</scope>
    <source>
        <strain evidence="7 8">DSM 7138</strain>
    </source>
</reference>
<feature type="coiled-coil region" evidence="4">
    <location>
        <begin position="174"/>
        <end position="202"/>
    </location>
</feature>
<dbReference type="SUPFAM" id="SSF58104">
    <property type="entry name" value="Methyl-accepting chemotaxis protein (MCP) signaling domain"/>
    <property type="match status" value="1"/>
</dbReference>
<dbReference type="InterPro" id="IPR039379">
    <property type="entry name" value="Protoglobin_sensor_dom"/>
</dbReference>
<dbReference type="GO" id="GO:0020037">
    <property type="term" value="F:heme binding"/>
    <property type="evidence" value="ECO:0007669"/>
    <property type="project" value="InterPro"/>
</dbReference>
<dbReference type="InterPro" id="IPR009050">
    <property type="entry name" value="Globin-like_sf"/>
</dbReference>
<dbReference type="GO" id="GO:0004888">
    <property type="term" value="F:transmembrane signaling receptor activity"/>
    <property type="evidence" value="ECO:0007669"/>
    <property type="project" value="InterPro"/>
</dbReference>
<dbReference type="PRINTS" id="PR00260">
    <property type="entry name" value="CHEMTRNSDUCR"/>
</dbReference>
<dbReference type="SMART" id="SM00283">
    <property type="entry name" value="MA"/>
    <property type="match status" value="1"/>
</dbReference>
<feature type="domain" description="HAMP" evidence="6">
    <location>
        <begin position="186"/>
        <end position="238"/>
    </location>
</feature>
<keyword evidence="8" id="KW-1185">Reference proteome</keyword>
<dbReference type="InterPro" id="IPR004089">
    <property type="entry name" value="MCPsignal_dom"/>
</dbReference>
<dbReference type="PANTHER" id="PTHR43531">
    <property type="entry name" value="PROTEIN ICFG"/>
    <property type="match status" value="1"/>
</dbReference>
<proteinExistence type="inferred from homology"/>
<accession>A0A2T5AXI2</accession>
<dbReference type="InterPro" id="IPR012292">
    <property type="entry name" value="Globin/Proto"/>
</dbReference>
<comment type="similarity">
    <text evidence="2">Belongs to the methyl-accepting chemotaxis (MCP) protein family.</text>
</comment>
<comment type="caution">
    <text evidence="7">The sequence shown here is derived from an EMBL/GenBank/DDBJ whole genome shotgun (WGS) entry which is preliminary data.</text>
</comment>
<evidence type="ECO:0000313" key="7">
    <source>
        <dbReference type="EMBL" id="PTM91417.1"/>
    </source>
</evidence>
<dbReference type="GO" id="GO:0019825">
    <property type="term" value="F:oxygen binding"/>
    <property type="evidence" value="ECO:0007669"/>
    <property type="project" value="InterPro"/>
</dbReference>
<protein>
    <submittedName>
        <fullName evidence="7">Methyl-accepting chemotaxis protein</fullName>
    </submittedName>
</protein>
<feature type="domain" description="Methyl-accepting transducer" evidence="5">
    <location>
        <begin position="243"/>
        <end position="472"/>
    </location>
</feature>
<dbReference type="CDD" id="cd01068">
    <property type="entry name" value="globin_sensor"/>
    <property type="match status" value="1"/>
</dbReference>
<dbReference type="PANTHER" id="PTHR43531:SF11">
    <property type="entry name" value="METHYL-ACCEPTING CHEMOTAXIS PROTEIN 3"/>
    <property type="match status" value="1"/>
</dbReference>
<dbReference type="InterPro" id="IPR004090">
    <property type="entry name" value="Chemotax_Me-accpt_rcpt"/>
</dbReference>
<dbReference type="OrthoDB" id="266313at2"/>
<dbReference type="Pfam" id="PF11563">
    <property type="entry name" value="Protoglobin"/>
    <property type="match status" value="1"/>
</dbReference>